<evidence type="ECO:0000256" key="2">
    <source>
        <dbReference type="SAM" id="Phobius"/>
    </source>
</evidence>
<feature type="compositionally biased region" description="Low complexity" evidence="1">
    <location>
        <begin position="126"/>
        <end position="141"/>
    </location>
</feature>
<organism evidence="3 4">
    <name type="scientific">Cylindrobasidium torrendii FP15055 ss-10</name>
    <dbReference type="NCBI Taxonomy" id="1314674"/>
    <lineage>
        <taxon>Eukaryota</taxon>
        <taxon>Fungi</taxon>
        <taxon>Dikarya</taxon>
        <taxon>Basidiomycota</taxon>
        <taxon>Agaricomycotina</taxon>
        <taxon>Agaricomycetes</taxon>
        <taxon>Agaricomycetidae</taxon>
        <taxon>Agaricales</taxon>
        <taxon>Marasmiineae</taxon>
        <taxon>Physalacriaceae</taxon>
        <taxon>Cylindrobasidium</taxon>
    </lineage>
</organism>
<dbReference type="InterPro" id="IPR039295">
    <property type="entry name" value="MSB2"/>
</dbReference>
<feature type="region of interest" description="Disordered" evidence="1">
    <location>
        <begin position="115"/>
        <end position="142"/>
    </location>
</feature>
<dbReference type="PANTHER" id="PTHR35778">
    <property type="entry name" value="SIGNALING MUCIN HKR1-RELATED"/>
    <property type="match status" value="1"/>
</dbReference>
<evidence type="ECO:0000313" key="3">
    <source>
        <dbReference type="EMBL" id="KIY69302.1"/>
    </source>
</evidence>
<accession>A0A0D7BFP5</accession>
<keyword evidence="2" id="KW-1133">Transmembrane helix</keyword>
<gene>
    <name evidence="3" type="ORF">CYLTODRAFT_430482</name>
</gene>
<proteinExistence type="predicted"/>
<dbReference type="STRING" id="1314674.A0A0D7BFP5"/>
<dbReference type="GO" id="GO:0006972">
    <property type="term" value="P:hyperosmotic response"/>
    <property type="evidence" value="ECO:0007669"/>
    <property type="project" value="TreeGrafter"/>
</dbReference>
<keyword evidence="2" id="KW-0472">Membrane</keyword>
<keyword evidence="4" id="KW-1185">Reference proteome</keyword>
<dbReference type="OrthoDB" id="3366093at2759"/>
<dbReference type="GO" id="GO:0030010">
    <property type="term" value="P:establishment of cell polarity"/>
    <property type="evidence" value="ECO:0007669"/>
    <property type="project" value="TreeGrafter"/>
</dbReference>
<dbReference type="GO" id="GO:0009986">
    <property type="term" value="C:cell surface"/>
    <property type="evidence" value="ECO:0007669"/>
    <property type="project" value="TreeGrafter"/>
</dbReference>
<dbReference type="GO" id="GO:0007232">
    <property type="term" value="P:osmosensory signaling pathway via Sho1 osmosensor"/>
    <property type="evidence" value="ECO:0007669"/>
    <property type="project" value="InterPro"/>
</dbReference>
<feature type="region of interest" description="Disordered" evidence="1">
    <location>
        <begin position="238"/>
        <end position="263"/>
    </location>
</feature>
<feature type="region of interest" description="Disordered" evidence="1">
    <location>
        <begin position="175"/>
        <end position="202"/>
    </location>
</feature>
<protein>
    <submittedName>
        <fullName evidence="3">Uncharacterized protein</fullName>
    </submittedName>
</protein>
<dbReference type="GO" id="GO:0030427">
    <property type="term" value="C:site of polarized growth"/>
    <property type="evidence" value="ECO:0007669"/>
    <property type="project" value="TreeGrafter"/>
</dbReference>
<dbReference type="GO" id="GO:0005576">
    <property type="term" value="C:extracellular region"/>
    <property type="evidence" value="ECO:0007669"/>
    <property type="project" value="TreeGrafter"/>
</dbReference>
<dbReference type="GO" id="GO:0031505">
    <property type="term" value="P:fungal-type cell wall organization"/>
    <property type="evidence" value="ECO:0007669"/>
    <property type="project" value="TreeGrafter"/>
</dbReference>
<evidence type="ECO:0000256" key="1">
    <source>
        <dbReference type="SAM" id="MobiDB-lite"/>
    </source>
</evidence>
<dbReference type="Proteomes" id="UP000054007">
    <property type="component" value="Unassembled WGS sequence"/>
</dbReference>
<sequence>MDSAYGWKFVVGNSVASSQLLTYIRMQVVTALGLTNSDVLPYALQVVVPSTYQDASDVDELGTQVLLYLPSDQVDALASQLKVKTSAFYTGGTTSDAQSLVSHVLASTSLLSVSAPSGDGSGTSSGGSSDQSNSQSGSSSTRQDAIIGVTTALGSVAVLTLLYLVWRAIQRRKEEAHRRISNPPPADDAGFRPQNRDYDQDTIGGQRRRSFFYAEDSLRGFQGSASGDDWYQPDRVSPQMSQRRHVAPANISPPILRESSMNW</sequence>
<reference evidence="3 4" key="1">
    <citation type="journal article" date="2015" name="Fungal Genet. Biol.">
        <title>Evolution of novel wood decay mechanisms in Agaricales revealed by the genome sequences of Fistulina hepatica and Cylindrobasidium torrendii.</title>
        <authorList>
            <person name="Floudas D."/>
            <person name="Held B.W."/>
            <person name="Riley R."/>
            <person name="Nagy L.G."/>
            <person name="Koehler G."/>
            <person name="Ransdell A.S."/>
            <person name="Younus H."/>
            <person name="Chow J."/>
            <person name="Chiniquy J."/>
            <person name="Lipzen A."/>
            <person name="Tritt A."/>
            <person name="Sun H."/>
            <person name="Haridas S."/>
            <person name="LaButti K."/>
            <person name="Ohm R.A."/>
            <person name="Kues U."/>
            <person name="Blanchette R.A."/>
            <person name="Grigoriev I.V."/>
            <person name="Minto R.E."/>
            <person name="Hibbett D.S."/>
        </authorList>
    </citation>
    <scope>NUCLEOTIDE SEQUENCE [LARGE SCALE GENOMIC DNA]</scope>
    <source>
        <strain evidence="3 4">FP15055 ss-10</strain>
    </source>
</reference>
<dbReference type="PANTHER" id="PTHR35778:SF1">
    <property type="entry name" value="SIGNALING MUCIN HKR1-RELATED"/>
    <property type="match status" value="1"/>
</dbReference>
<keyword evidence="2" id="KW-0812">Transmembrane</keyword>
<dbReference type="GO" id="GO:0001402">
    <property type="term" value="P:signal transduction involved in filamentous growth"/>
    <property type="evidence" value="ECO:0007669"/>
    <property type="project" value="TreeGrafter"/>
</dbReference>
<dbReference type="GO" id="GO:0005886">
    <property type="term" value="C:plasma membrane"/>
    <property type="evidence" value="ECO:0007669"/>
    <property type="project" value="InterPro"/>
</dbReference>
<name>A0A0D7BFP5_9AGAR</name>
<dbReference type="EMBL" id="KN880486">
    <property type="protein sequence ID" value="KIY69302.1"/>
    <property type="molecule type" value="Genomic_DNA"/>
</dbReference>
<evidence type="ECO:0000313" key="4">
    <source>
        <dbReference type="Proteomes" id="UP000054007"/>
    </source>
</evidence>
<dbReference type="GO" id="GO:0005034">
    <property type="term" value="F:osmosensor activity"/>
    <property type="evidence" value="ECO:0007669"/>
    <property type="project" value="InterPro"/>
</dbReference>
<dbReference type="AlphaFoldDB" id="A0A0D7BFP5"/>
<feature type="transmembrane region" description="Helical" evidence="2">
    <location>
        <begin position="145"/>
        <end position="169"/>
    </location>
</feature>